<gene>
    <name evidence="3" type="primary">rlpA</name>
    <name evidence="7" type="ORF">SAMN04489707_102932</name>
</gene>
<dbReference type="Gene3D" id="2.40.40.10">
    <property type="entry name" value="RlpA-like domain"/>
    <property type="match status" value="1"/>
</dbReference>
<dbReference type="EMBL" id="FPBX01000029">
    <property type="protein sequence ID" value="SFU87556.1"/>
    <property type="molecule type" value="Genomic_DNA"/>
</dbReference>
<evidence type="ECO:0000256" key="1">
    <source>
        <dbReference type="ARBA" id="ARBA00023239"/>
    </source>
</evidence>
<dbReference type="InterPro" id="IPR009009">
    <property type="entry name" value="RlpA-like_DPBB"/>
</dbReference>
<keyword evidence="2 3" id="KW-0961">Cell wall biogenesis/degradation</keyword>
<comment type="similarity">
    <text evidence="3 4">Belongs to the RlpA family.</text>
</comment>
<dbReference type="InterPro" id="IPR012997">
    <property type="entry name" value="RplA"/>
</dbReference>
<name>A0A1I7JR11_9BURK</name>
<comment type="function">
    <text evidence="3">Lytic transglycosylase with a strong preference for naked glycan strands that lack stem peptides.</text>
</comment>
<evidence type="ECO:0000256" key="4">
    <source>
        <dbReference type="RuleBase" id="RU003495"/>
    </source>
</evidence>
<dbReference type="AlphaFoldDB" id="A0A1I7JR11"/>
<sequence length="216" mass="23218">MICGGLKTTWPRAAAAEVRRARWRWGVRATALAWLLWGAMAAGGAWASEGLNPKSEDFAPFVLTVPGEAMLLDPPGAVSPDEEEAPELPAGNPYELRETERGGASWYGARFHRRRTASGERFDMRALTAAHRTLPFGTRVCVRSLLTGRAVEVRINDRGPFHPGRVIDLSMAAAEKLGSKGLGIKQVSLATMDDAADLCQDGPPPEPEEGAEADGD</sequence>
<dbReference type="HAMAP" id="MF_02071">
    <property type="entry name" value="RlpA"/>
    <property type="match status" value="1"/>
</dbReference>
<dbReference type="InterPro" id="IPR034718">
    <property type="entry name" value="RlpA"/>
</dbReference>
<dbReference type="Pfam" id="PF03330">
    <property type="entry name" value="DPBB_1"/>
    <property type="match status" value="1"/>
</dbReference>
<dbReference type="Proteomes" id="UP000183656">
    <property type="component" value="Unassembled WGS sequence"/>
</dbReference>
<dbReference type="GO" id="GO:0008932">
    <property type="term" value="F:lytic endotransglycosylase activity"/>
    <property type="evidence" value="ECO:0007669"/>
    <property type="project" value="UniProtKB-UniRule"/>
</dbReference>
<dbReference type="GO" id="GO:0000270">
    <property type="term" value="P:peptidoglycan metabolic process"/>
    <property type="evidence" value="ECO:0007669"/>
    <property type="project" value="UniProtKB-UniRule"/>
</dbReference>
<keyword evidence="7" id="KW-0449">Lipoprotein</keyword>
<keyword evidence="8" id="KW-1185">Reference proteome</keyword>
<keyword evidence="1 3" id="KW-0456">Lyase</keyword>
<reference evidence="7 8" key="1">
    <citation type="submission" date="2016-10" db="EMBL/GenBank/DDBJ databases">
        <authorList>
            <person name="de Groot N.N."/>
        </authorList>
    </citation>
    <scope>NUCLEOTIDE SEQUENCE [LARGE SCALE GENOMIC DNA]</scope>
    <source>
        <strain evidence="7 8">R-24608</strain>
    </source>
</reference>
<evidence type="ECO:0000259" key="6">
    <source>
        <dbReference type="Pfam" id="PF03330"/>
    </source>
</evidence>
<evidence type="ECO:0000256" key="5">
    <source>
        <dbReference type="SAM" id="MobiDB-lite"/>
    </source>
</evidence>
<dbReference type="STRING" id="343013.SAMN04489707_102932"/>
<dbReference type="PANTHER" id="PTHR34183">
    <property type="entry name" value="ENDOLYTIC PEPTIDOGLYCAN TRANSGLYCOSYLASE RLPA"/>
    <property type="match status" value="1"/>
</dbReference>
<feature type="compositionally biased region" description="Acidic residues" evidence="5">
    <location>
        <begin position="206"/>
        <end position="216"/>
    </location>
</feature>
<dbReference type="CDD" id="cd22268">
    <property type="entry name" value="DPBB_RlpA-like"/>
    <property type="match status" value="1"/>
</dbReference>
<protein>
    <recommendedName>
        <fullName evidence="3">Endolytic peptidoglycan transglycosylase RlpA</fullName>
        <ecNumber evidence="3">4.2.2.-</ecNumber>
    </recommendedName>
</protein>
<dbReference type="NCBIfam" id="TIGR00413">
    <property type="entry name" value="rlpA"/>
    <property type="match status" value="1"/>
</dbReference>
<feature type="domain" description="RlpA-like protein double-psi beta-barrel" evidence="6">
    <location>
        <begin position="100"/>
        <end position="188"/>
    </location>
</feature>
<dbReference type="EC" id="4.2.2.-" evidence="3"/>
<proteinExistence type="inferred from homology"/>
<organism evidence="7 8">
    <name type="scientific">Paenacidovorax caeni</name>
    <dbReference type="NCBI Taxonomy" id="343013"/>
    <lineage>
        <taxon>Bacteria</taxon>
        <taxon>Pseudomonadati</taxon>
        <taxon>Pseudomonadota</taxon>
        <taxon>Betaproteobacteria</taxon>
        <taxon>Burkholderiales</taxon>
        <taxon>Comamonadaceae</taxon>
        <taxon>Paenacidovorax</taxon>
    </lineage>
</organism>
<feature type="region of interest" description="Disordered" evidence="5">
    <location>
        <begin position="76"/>
        <end position="95"/>
    </location>
</feature>
<feature type="region of interest" description="Disordered" evidence="5">
    <location>
        <begin position="194"/>
        <end position="216"/>
    </location>
</feature>
<dbReference type="PANTHER" id="PTHR34183:SF1">
    <property type="entry name" value="ENDOLYTIC PEPTIDOGLYCAN TRANSGLYCOSYLASE RLPA"/>
    <property type="match status" value="1"/>
</dbReference>
<evidence type="ECO:0000313" key="7">
    <source>
        <dbReference type="EMBL" id="SFU87556.1"/>
    </source>
</evidence>
<dbReference type="InterPro" id="IPR036908">
    <property type="entry name" value="RlpA-like_sf"/>
</dbReference>
<accession>A0A1I7JR11</accession>
<evidence type="ECO:0000256" key="3">
    <source>
        <dbReference type="HAMAP-Rule" id="MF_02071"/>
    </source>
</evidence>
<dbReference type="SUPFAM" id="SSF50685">
    <property type="entry name" value="Barwin-like endoglucanases"/>
    <property type="match status" value="1"/>
</dbReference>
<evidence type="ECO:0000313" key="8">
    <source>
        <dbReference type="Proteomes" id="UP000183656"/>
    </source>
</evidence>
<evidence type="ECO:0000256" key="2">
    <source>
        <dbReference type="ARBA" id="ARBA00023316"/>
    </source>
</evidence>
<dbReference type="GO" id="GO:0071555">
    <property type="term" value="P:cell wall organization"/>
    <property type="evidence" value="ECO:0007669"/>
    <property type="project" value="UniProtKB-KW"/>
</dbReference>